<dbReference type="GO" id="GO:0004604">
    <property type="term" value="F:phosphoadenylyl-sulfate reductase (thioredoxin) activity"/>
    <property type="evidence" value="ECO:0007669"/>
    <property type="project" value="UniProtKB-UniRule"/>
</dbReference>
<feature type="binding site" evidence="14">
    <location>
        <position position="111"/>
    </location>
    <ligand>
        <name>[4Fe-4S] cluster</name>
        <dbReference type="ChEBI" id="CHEBI:49883"/>
    </ligand>
</feature>
<evidence type="ECO:0000256" key="2">
    <source>
        <dbReference type="ARBA" id="ARBA00022490"/>
    </source>
</evidence>
<dbReference type="CDD" id="cd23945">
    <property type="entry name" value="PAPS_reductase"/>
    <property type="match status" value="1"/>
</dbReference>
<dbReference type="InterPro" id="IPR002500">
    <property type="entry name" value="PAPS_reduct_dom"/>
</dbReference>
<comment type="pathway">
    <text evidence="8 14">Sulfur metabolism; hydrogen sulfide biosynthesis; sulfite from sulfate.</text>
</comment>
<dbReference type="Proteomes" id="UP000192721">
    <property type="component" value="Unassembled WGS sequence"/>
</dbReference>
<reference evidence="16 17" key="1">
    <citation type="submission" date="2017-02" db="EMBL/GenBank/DDBJ databases">
        <title>Chromobacterium haemolyticum H5244.</title>
        <authorList>
            <person name="Gulvik C.A."/>
        </authorList>
    </citation>
    <scope>NUCLEOTIDE SEQUENCE [LARGE SCALE GENOMIC DNA]</scope>
    <source>
        <strain evidence="16 17">H5244</strain>
    </source>
</reference>
<dbReference type="Gene3D" id="3.40.50.620">
    <property type="entry name" value="HUPs"/>
    <property type="match status" value="1"/>
</dbReference>
<evidence type="ECO:0000256" key="9">
    <source>
        <dbReference type="ARBA" id="ARBA00024386"/>
    </source>
</evidence>
<dbReference type="RefSeq" id="WP_081555604.1">
    <property type="nucleotide sequence ID" value="NZ_MUKV01000013.1"/>
</dbReference>
<dbReference type="NCBIfam" id="TIGR02055">
    <property type="entry name" value="APS_reductase"/>
    <property type="match status" value="1"/>
</dbReference>
<evidence type="ECO:0000256" key="6">
    <source>
        <dbReference type="ARBA" id="ARBA00023014"/>
    </source>
</evidence>
<name>A0A1W0CXK5_9NEIS</name>
<dbReference type="InterPro" id="IPR004511">
    <property type="entry name" value="PAPS/APS_Rdtase"/>
</dbReference>
<comment type="catalytic activity">
    <reaction evidence="13 14">
        <text>[thioredoxin]-disulfide + sulfite + AMP + 2 H(+) = adenosine 5'-phosphosulfate + [thioredoxin]-dithiol</text>
        <dbReference type="Rhea" id="RHEA:21976"/>
        <dbReference type="Rhea" id="RHEA-COMP:10698"/>
        <dbReference type="Rhea" id="RHEA-COMP:10700"/>
        <dbReference type="ChEBI" id="CHEBI:15378"/>
        <dbReference type="ChEBI" id="CHEBI:17359"/>
        <dbReference type="ChEBI" id="CHEBI:29950"/>
        <dbReference type="ChEBI" id="CHEBI:50058"/>
        <dbReference type="ChEBI" id="CHEBI:58243"/>
        <dbReference type="ChEBI" id="CHEBI:456215"/>
        <dbReference type="EC" id="1.8.4.10"/>
    </reaction>
</comment>
<evidence type="ECO:0000256" key="13">
    <source>
        <dbReference type="ARBA" id="ARBA00048441"/>
    </source>
</evidence>
<dbReference type="PANTHER" id="PTHR46482:SF9">
    <property type="entry name" value="5'-ADENYLYLSULFATE REDUCTASE 1, CHLOROPLASTIC"/>
    <property type="match status" value="1"/>
</dbReference>
<comment type="similarity">
    <text evidence="1 14">Belongs to the PAPS reductase family. CysH subfamily.</text>
</comment>
<dbReference type="GO" id="GO:0005737">
    <property type="term" value="C:cytoplasm"/>
    <property type="evidence" value="ECO:0007669"/>
    <property type="project" value="UniProtKB-SubCell"/>
</dbReference>
<comment type="caution">
    <text evidence="16">The sequence shown here is derived from an EMBL/GenBank/DDBJ whole genome shotgun (WGS) entry which is preliminary data.</text>
</comment>
<evidence type="ECO:0000313" key="17">
    <source>
        <dbReference type="Proteomes" id="UP000192721"/>
    </source>
</evidence>
<keyword evidence="4 14" id="KW-0560">Oxidoreductase</keyword>
<dbReference type="EC" id="1.8.4.10" evidence="9 14"/>
<dbReference type="GO" id="GO:0051539">
    <property type="term" value="F:4 iron, 4 sulfur cluster binding"/>
    <property type="evidence" value="ECO:0007669"/>
    <property type="project" value="UniProtKB-UniRule"/>
</dbReference>
<keyword evidence="2 14" id="KW-0963">Cytoplasm</keyword>
<proteinExistence type="inferred from homology"/>
<evidence type="ECO:0000256" key="8">
    <source>
        <dbReference type="ARBA" id="ARBA00024327"/>
    </source>
</evidence>
<comment type="function">
    <text evidence="7 14">Catalyzes the formation of sulfite from adenosine 5'-phosphosulfate (APS) using thioredoxin as an electron donor.</text>
</comment>
<gene>
    <name evidence="14" type="primary">cysH</name>
    <name evidence="16" type="ORF">B0T45_11785</name>
</gene>
<dbReference type="Pfam" id="PF01507">
    <property type="entry name" value="PAPS_reduct"/>
    <property type="match status" value="1"/>
</dbReference>
<comment type="subcellular location">
    <subcellularLocation>
        <location evidence="14">Cytoplasm</location>
    </subcellularLocation>
</comment>
<dbReference type="InterPro" id="IPR014729">
    <property type="entry name" value="Rossmann-like_a/b/a_fold"/>
</dbReference>
<evidence type="ECO:0000256" key="5">
    <source>
        <dbReference type="ARBA" id="ARBA00023004"/>
    </source>
</evidence>
<keyword evidence="5 14" id="KW-0408">Iron</keyword>
<dbReference type="GO" id="GO:0019344">
    <property type="term" value="P:cysteine biosynthetic process"/>
    <property type="evidence" value="ECO:0007669"/>
    <property type="project" value="InterPro"/>
</dbReference>
<feature type="binding site" evidence="14">
    <location>
        <position position="196"/>
    </location>
    <ligand>
        <name>[4Fe-4S] cluster</name>
        <dbReference type="ChEBI" id="CHEBI:49883"/>
    </ligand>
</feature>
<sequence length="234" mass="26185">MSLEAKLDATVACLRTIAAAHPDAVLANSYGAEDMVLTDLIARLGLGIAAFSLDTGRLPAETYDLMQRVEERYPSHPVAVYFPQAAAVEQYVGLHGINGFYRSVDARKSCCQVRKLEPLRRALAGRSAWITGLRREQSPTRQDLQVSEYDADNGLQKYSPLLDWSERDVWDYLRAHEVPYNALHDRHYPSIGCAPCTRAISVGEDVRAGRWWWENPDSKECGLHVKASPLKRSA</sequence>
<dbReference type="NCBIfam" id="TIGR00434">
    <property type="entry name" value="cysH"/>
    <property type="match status" value="1"/>
</dbReference>
<dbReference type="PANTHER" id="PTHR46482">
    <property type="entry name" value="5'-ADENYLYLSULFATE REDUCTASE 3, CHLOROPLASTIC"/>
    <property type="match status" value="1"/>
</dbReference>
<evidence type="ECO:0000256" key="10">
    <source>
        <dbReference type="ARBA" id="ARBA00029514"/>
    </source>
</evidence>
<evidence type="ECO:0000256" key="7">
    <source>
        <dbReference type="ARBA" id="ARBA00024298"/>
    </source>
</evidence>
<keyword evidence="6 14" id="KW-0411">Iron-sulfur</keyword>
<dbReference type="EMBL" id="MUKV01000013">
    <property type="protein sequence ID" value="OQS39312.1"/>
    <property type="molecule type" value="Genomic_DNA"/>
</dbReference>
<dbReference type="GO" id="GO:0046872">
    <property type="term" value="F:metal ion binding"/>
    <property type="evidence" value="ECO:0007669"/>
    <property type="project" value="UniProtKB-KW"/>
</dbReference>
<evidence type="ECO:0000259" key="15">
    <source>
        <dbReference type="Pfam" id="PF01507"/>
    </source>
</evidence>
<dbReference type="GO" id="GO:0070814">
    <property type="term" value="P:hydrogen sulfide biosynthetic process"/>
    <property type="evidence" value="ECO:0007669"/>
    <property type="project" value="UniProtKB-UniRule"/>
</dbReference>
<dbReference type="SUPFAM" id="SSF52402">
    <property type="entry name" value="Adenine nucleotide alpha hydrolases-like"/>
    <property type="match status" value="1"/>
</dbReference>
<evidence type="ECO:0000256" key="1">
    <source>
        <dbReference type="ARBA" id="ARBA00009732"/>
    </source>
</evidence>
<evidence type="ECO:0000256" key="4">
    <source>
        <dbReference type="ARBA" id="ARBA00023002"/>
    </source>
</evidence>
<evidence type="ECO:0000256" key="14">
    <source>
        <dbReference type="HAMAP-Rule" id="MF_00063"/>
    </source>
</evidence>
<evidence type="ECO:0000256" key="12">
    <source>
        <dbReference type="ARBA" id="ARBA00032041"/>
    </source>
</evidence>
<comment type="cofactor">
    <cofactor evidence="14">
        <name>[4Fe-4S] cluster</name>
        <dbReference type="ChEBI" id="CHEBI:49883"/>
    </cofactor>
    <text evidence="14">Binds 1 [4Fe-4S] cluster per subunit.</text>
</comment>
<dbReference type="GO" id="GO:0019379">
    <property type="term" value="P:sulfate assimilation, phosphoadenylyl sulfate reduction by phosphoadenylyl-sulfate reductase (thioredoxin)"/>
    <property type="evidence" value="ECO:0007669"/>
    <property type="project" value="UniProtKB-UniRule"/>
</dbReference>
<dbReference type="GO" id="GO:0043866">
    <property type="term" value="F:adenylyl-sulfate reductase (thioredoxin) activity"/>
    <property type="evidence" value="ECO:0007669"/>
    <property type="project" value="UniProtKB-EC"/>
</dbReference>
<dbReference type="PIRSF" id="PIRSF000857">
    <property type="entry name" value="PAPS_reductase"/>
    <property type="match status" value="1"/>
</dbReference>
<keyword evidence="3 14" id="KW-0479">Metal-binding</keyword>
<protein>
    <recommendedName>
        <fullName evidence="10 14">Adenosine 5'-phosphosulfate reductase</fullName>
        <shortName evidence="14">APS reductase</shortName>
        <ecNumber evidence="9 14">1.8.4.10</ecNumber>
    </recommendedName>
    <alternativeName>
        <fullName evidence="12 14">5'-adenylylsulfate reductase</fullName>
    </alternativeName>
    <alternativeName>
        <fullName evidence="11 14">Thioredoxin-dependent 5'-adenylylsulfate reductase</fullName>
    </alternativeName>
</protein>
<feature type="domain" description="Phosphoadenosine phosphosulphate reductase" evidence="15">
    <location>
        <begin position="25"/>
        <end position="199"/>
    </location>
</feature>
<evidence type="ECO:0000313" key="16">
    <source>
        <dbReference type="EMBL" id="OQS39312.1"/>
    </source>
</evidence>
<dbReference type="AlphaFoldDB" id="A0A1W0CXK5"/>
<dbReference type="HAMAP" id="MF_00063">
    <property type="entry name" value="CysH"/>
    <property type="match status" value="1"/>
</dbReference>
<dbReference type="InterPro" id="IPR011798">
    <property type="entry name" value="APS_reductase"/>
</dbReference>
<feature type="binding site" evidence="14">
    <location>
        <position position="110"/>
    </location>
    <ligand>
        <name>[4Fe-4S] cluster</name>
        <dbReference type="ChEBI" id="CHEBI:49883"/>
    </ligand>
</feature>
<evidence type="ECO:0000256" key="11">
    <source>
        <dbReference type="ARBA" id="ARBA00030894"/>
    </source>
</evidence>
<dbReference type="NCBIfam" id="NF002537">
    <property type="entry name" value="PRK02090.1"/>
    <property type="match status" value="1"/>
</dbReference>
<organism evidence="16 17">
    <name type="scientific">Chromobacterium haemolyticum</name>
    <dbReference type="NCBI Taxonomy" id="394935"/>
    <lineage>
        <taxon>Bacteria</taxon>
        <taxon>Pseudomonadati</taxon>
        <taxon>Pseudomonadota</taxon>
        <taxon>Betaproteobacteria</taxon>
        <taxon>Neisseriales</taxon>
        <taxon>Chromobacteriaceae</taxon>
        <taxon>Chromobacterium</taxon>
    </lineage>
</organism>
<evidence type="ECO:0000256" key="3">
    <source>
        <dbReference type="ARBA" id="ARBA00022723"/>
    </source>
</evidence>
<accession>A0A1W0CXK5</accession>
<feature type="binding site" evidence="14">
    <location>
        <position position="193"/>
    </location>
    <ligand>
        <name>[4Fe-4S] cluster</name>
        <dbReference type="ChEBI" id="CHEBI:49883"/>
    </ligand>
</feature>
<feature type="active site" description="Nucleophile; cysteine thiosulfonate intermediate" evidence="14">
    <location>
        <position position="221"/>
    </location>
</feature>